<dbReference type="EMBL" id="JAGQLI010000142">
    <property type="protein sequence ID" value="MCA9379325.1"/>
    <property type="molecule type" value="Genomic_DNA"/>
</dbReference>
<sequence>MSQQIDQSDLQSAKDALGYRDLSSEFADLSKDKYKQIIYLCFLGSLSIDQLLQNMQTILGSLPEPIIFVVDLLSYQDIYSVTHSYEQVLEVEKQIRQSDHHQVVMINPTGKFIATLLQKTIHLTGVSVDMIFSADPEQALISAKKQVMKVLSSA</sequence>
<reference evidence="1" key="1">
    <citation type="submission" date="2020-04" db="EMBL/GenBank/DDBJ databases">
        <authorList>
            <person name="Zhang T."/>
        </authorList>
    </citation>
    <scope>NUCLEOTIDE SEQUENCE</scope>
    <source>
        <strain evidence="1">HKST-UBA12</strain>
    </source>
</reference>
<evidence type="ECO:0000313" key="1">
    <source>
        <dbReference type="EMBL" id="MCA9379325.1"/>
    </source>
</evidence>
<organism evidence="1 2">
    <name type="scientific">Candidatus Dojkabacteria bacterium</name>
    <dbReference type="NCBI Taxonomy" id="2099670"/>
    <lineage>
        <taxon>Bacteria</taxon>
        <taxon>Candidatus Dojkabacteria</taxon>
    </lineage>
</organism>
<protein>
    <submittedName>
        <fullName evidence="1">Uncharacterized protein</fullName>
    </submittedName>
</protein>
<proteinExistence type="predicted"/>
<name>A0A955L0L8_9BACT</name>
<dbReference type="AlphaFoldDB" id="A0A955L0L8"/>
<gene>
    <name evidence="1" type="ORF">KC640_02765</name>
</gene>
<dbReference type="Proteomes" id="UP000760819">
    <property type="component" value="Unassembled WGS sequence"/>
</dbReference>
<comment type="caution">
    <text evidence="1">The sequence shown here is derived from an EMBL/GenBank/DDBJ whole genome shotgun (WGS) entry which is preliminary data.</text>
</comment>
<accession>A0A955L0L8</accession>
<evidence type="ECO:0000313" key="2">
    <source>
        <dbReference type="Proteomes" id="UP000760819"/>
    </source>
</evidence>
<reference evidence="1" key="2">
    <citation type="journal article" date="2021" name="Microbiome">
        <title>Successional dynamics and alternative stable states in a saline activated sludge microbial community over 9 years.</title>
        <authorList>
            <person name="Wang Y."/>
            <person name="Ye J."/>
            <person name="Ju F."/>
            <person name="Liu L."/>
            <person name="Boyd J.A."/>
            <person name="Deng Y."/>
            <person name="Parks D.H."/>
            <person name="Jiang X."/>
            <person name="Yin X."/>
            <person name="Woodcroft B.J."/>
            <person name="Tyson G.W."/>
            <person name="Hugenholtz P."/>
            <person name="Polz M.F."/>
            <person name="Zhang T."/>
        </authorList>
    </citation>
    <scope>NUCLEOTIDE SEQUENCE</scope>
    <source>
        <strain evidence="1">HKST-UBA12</strain>
    </source>
</reference>